<evidence type="ECO:0000313" key="7">
    <source>
        <dbReference type="Proteomes" id="UP001596174"/>
    </source>
</evidence>
<dbReference type="SUPFAM" id="SSF46689">
    <property type="entry name" value="Homeodomain-like"/>
    <property type="match status" value="1"/>
</dbReference>
<dbReference type="EMBL" id="JBHSQJ010000001">
    <property type="protein sequence ID" value="MFC5905649.1"/>
    <property type="molecule type" value="Genomic_DNA"/>
</dbReference>
<feature type="DNA-binding region" description="H-T-H motif" evidence="4">
    <location>
        <begin position="43"/>
        <end position="62"/>
    </location>
</feature>
<dbReference type="PANTHER" id="PTHR30055">
    <property type="entry name" value="HTH-TYPE TRANSCRIPTIONAL REGULATOR RUTR"/>
    <property type="match status" value="1"/>
</dbReference>
<organism evidence="6 7">
    <name type="scientific">Streptacidiphilus monticola</name>
    <dbReference type="NCBI Taxonomy" id="2161674"/>
    <lineage>
        <taxon>Bacteria</taxon>
        <taxon>Bacillati</taxon>
        <taxon>Actinomycetota</taxon>
        <taxon>Actinomycetes</taxon>
        <taxon>Kitasatosporales</taxon>
        <taxon>Streptomycetaceae</taxon>
        <taxon>Streptacidiphilus</taxon>
    </lineage>
</organism>
<sequence>MATPQTHADESCTKPLRRDAQRNRDALLEAAATLFAEYGLEAPLEQVAKRAGLAIGTLYRHFPTRLDLVQALFTAKLQAWQAAAEQAAALDDAWAGFVRYTEAMCELQAEDRGFNELASVHLPLSPCLAASRSRIFDLGCEIVERAQRQGSMRSDVTAEDLAFVIWSHGRISEATAGIAPDAWRRALHLMLDAFRAERAHPLPVPPLTPDQVGQAMARMGQAGSCAVRSV</sequence>
<feature type="domain" description="HTH tetR-type" evidence="5">
    <location>
        <begin position="21"/>
        <end position="80"/>
    </location>
</feature>
<evidence type="ECO:0000256" key="2">
    <source>
        <dbReference type="ARBA" id="ARBA00023125"/>
    </source>
</evidence>
<accession>A0ABW1FTX2</accession>
<protein>
    <submittedName>
        <fullName evidence="6">TetR/AcrR family transcriptional regulator</fullName>
    </submittedName>
</protein>
<keyword evidence="2 4" id="KW-0238">DNA-binding</keyword>
<dbReference type="Pfam" id="PF00440">
    <property type="entry name" value="TetR_N"/>
    <property type="match status" value="1"/>
</dbReference>
<evidence type="ECO:0000256" key="1">
    <source>
        <dbReference type="ARBA" id="ARBA00023015"/>
    </source>
</evidence>
<dbReference type="Gene3D" id="1.10.357.10">
    <property type="entry name" value="Tetracycline Repressor, domain 2"/>
    <property type="match status" value="1"/>
</dbReference>
<keyword evidence="7" id="KW-1185">Reference proteome</keyword>
<keyword evidence="1" id="KW-0805">Transcription regulation</keyword>
<keyword evidence="3" id="KW-0804">Transcription</keyword>
<dbReference type="InterPro" id="IPR050109">
    <property type="entry name" value="HTH-type_TetR-like_transc_reg"/>
</dbReference>
<proteinExistence type="predicted"/>
<dbReference type="InterPro" id="IPR001647">
    <property type="entry name" value="HTH_TetR"/>
</dbReference>
<dbReference type="InterPro" id="IPR049445">
    <property type="entry name" value="TetR_SbtR-like_C"/>
</dbReference>
<comment type="caution">
    <text evidence="6">The sequence shown here is derived from an EMBL/GenBank/DDBJ whole genome shotgun (WGS) entry which is preliminary data.</text>
</comment>
<dbReference type="SUPFAM" id="SSF48498">
    <property type="entry name" value="Tetracyclin repressor-like, C-terminal domain"/>
    <property type="match status" value="1"/>
</dbReference>
<dbReference type="PRINTS" id="PR00455">
    <property type="entry name" value="HTHTETR"/>
</dbReference>
<dbReference type="PANTHER" id="PTHR30055:SF234">
    <property type="entry name" value="HTH-TYPE TRANSCRIPTIONAL REGULATOR BETI"/>
    <property type="match status" value="1"/>
</dbReference>
<evidence type="ECO:0000256" key="3">
    <source>
        <dbReference type="ARBA" id="ARBA00023163"/>
    </source>
</evidence>
<dbReference type="Pfam" id="PF21597">
    <property type="entry name" value="TetR_C_43"/>
    <property type="match status" value="1"/>
</dbReference>
<dbReference type="InterPro" id="IPR036271">
    <property type="entry name" value="Tet_transcr_reg_TetR-rel_C_sf"/>
</dbReference>
<name>A0ABW1FTX2_9ACTN</name>
<evidence type="ECO:0000256" key="4">
    <source>
        <dbReference type="PROSITE-ProRule" id="PRU00335"/>
    </source>
</evidence>
<evidence type="ECO:0000259" key="5">
    <source>
        <dbReference type="PROSITE" id="PS50977"/>
    </source>
</evidence>
<dbReference type="InterPro" id="IPR009057">
    <property type="entry name" value="Homeodomain-like_sf"/>
</dbReference>
<gene>
    <name evidence="6" type="ORF">ACFP3V_00220</name>
</gene>
<dbReference type="PROSITE" id="PS50977">
    <property type="entry name" value="HTH_TETR_2"/>
    <property type="match status" value="1"/>
</dbReference>
<evidence type="ECO:0000313" key="6">
    <source>
        <dbReference type="EMBL" id="MFC5905649.1"/>
    </source>
</evidence>
<reference evidence="7" key="1">
    <citation type="journal article" date="2019" name="Int. J. Syst. Evol. Microbiol.">
        <title>The Global Catalogue of Microorganisms (GCM) 10K type strain sequencing project: providing services to taxonomists for standard genome sequencing and annotation.</title>
        <authorList>
            <consortium name="The Broad Institute Genomics Platform"/>
            <consortium name="The Broad Institute Genome Sequencing Center for Infectious Disease"/>
            <person name="Wu L."/>
            <person name="Ma J."/>
        </authorList>
    </citation>
    <scope>NUCLEOTIDE SEQUENCE [LARGE SCALE GENOMIC DNA]</scope>
    <source>
        <strain evidence="7">JCM 4816</strain>
    </source>
</reference>
<dbReference type="RefSeq" id="WP_380578285.1">
    <property type="nucleotide sequence ID" value="NZ_JBHSQJ010000001.1"/>
</dbReference>
<dbReference type="Proteomes" id="UP001596174">
    <property type="component" value="Unassembled WGS sequence"/>
</dbReference>